<dbReference type="PANTHER" id="PTHR21027:SF1">
    <property type="entry name" value="TRNA-SPLICING ENDONUCLEASE SUBUNIT SEN54"/>
    <property type="match status" value="1"/>
</dbReference>
<dbReference type="GO" id="GO:0000379">
    <property type="term" value="P:tRNA-type intron splice site recognition and cleavage"/>
    <property type="evidence" value="ECO:0007669"/>
    <property type="project" value="TreeGrafter"/>
</dbReference>
<evidence type="ECO:0000313" key="6">
    <source>
        <dbReference type="Proteomes" id="UP000076532"/>
    </source>
</evidence>
<evidence type="ECO:0000259" key="4">
    <source>
        <dbReference type="Pfam" id="PF12928"/>
    </source>
</evidence>
<evidence type="ECO:0000256" key="2">
    <source>
        <dbReference type="ARBA" id="ARBA00022694"/>
    </source>
</evidence>
<accession>A0A166LTK9</accession>
<feature type="compositionally biased region" description="Acidic residues" evidence="3">
    <location>
        <begin position="21"/>
        <end position="34"/>
    </location>
</feature>
<dbReference type="InterPro" id="IPR024337">
    <property type="entry name" value="tRNA_splic_suSen54"/>
</dbReference>
<evidence type="ECO:0000256" key="1">
    <source>
        <dbReference type="ARBA" id="ARBA00005736"/>
    </source>
</evidence>
<dbReference type="PANTHER" id="PTHR21027">
    <property type="entry name" value="TRNA-SPLICING ENDONUCLEASE SUBUNIT SEN54"/>
    <property type="match status" value="1"/>
</dbReference>
<name>A0A166LTK9_9AGAM</name>
<keyword evidence="2" id="KW-0819">tRNA processing</keyword>
<dbReference type="STRING" id="436010.A0A166LTK9"/>
<feature type="compositionally biased region" description="Low complexity" evidence="3">
    <location>
        <begin position="377"/>
        <end position="386"/>
    </location>
</feature>
<organism evidence="5 6">
    <name type="scientific">Athelia psychrophila</name>
    <dbReference type="NCBI Taxonomy" id="1759441"/>
    <lineage>
        <taxon>Eukaryota</taxon>
        <taxon>Fungi</taxon>
        <taxon>Dikarya</taxon>
        <taxon>Basidiomycota</taxon>
        <taxon>Agaricomycotina</taxon>
        <taxon>Agaricomycetes</taxon>
        <taxon>Agaricomycetidae</taxon>
        <taxon>Atheliales</taxon>
        <taxon>Atheliaceae</taxon>
        <taxon>Athelia</taxon>
    </lineage>
</organism>
<gene>
    <name evidence="5" type="ORF">FIBSPDRAFT_930627</name>
</gene>
<dbReference type="InterPro" id="IPR024336">
    <property type="entry name" value="tRNA_splic_suSen54_N"/>
</dbReference>
<reference evidence="5 6" key="1">
    <citation type="journal article" date="2016" name="Mol. Biol. Evol.">
        <title>Comparative Genomics of Early-Diverging Mushroom-Forming Fungi Provides Insights into the Origins of Lignocellulose Decay Capabilities.</title>
        <authorList>
            <person name="Nagy L.G."/>
            <person name="Riley R."/>
            <person name="Tritt A."/>
            <person name="Adam C."/>
            <person name="Daum C."/>
            <person name="Floudas D."/>
            <person name="Sun H."/>
            <person name="Yadav J.S."/>
            <person name="Pangilinan J."/>
            <person name="Larsson K.H."/>
            <person name="Matsuura K."/>
            <person name="Barry K."/>
            <person name="Labutti K."/>
            <person name="Kuo R."/>
            <person name="Ohm R.A."/>
            <person name="Bhattacharya S.S."/>
            <person name="Shirouzu T."/>
            <person name="Yoshinaga Y."/>
            <person name="Martin F.M."/>
            <person name="Grigoriev I.V."/>
            <person name="Hibbett D.S."/>
        </authorList>
    </citation>
    <scope>NUCLEOTIDE SEQUENCE [LARGE SCALE GENOMIC DNA]</scope>
    <source>
        <strain evidence="5 6">CBS 109695</strain>
    </source>
</reference>
<keyword evidence="6" id="KW-1185">Reference proteome</keyword>
<feature type="domain" description="tRNA-splicing endonuclease subunit Sen54 N-terminal" evidence="4">
    <location>
        <begin position="81"/>
        <end position="160"/>
    </location>
</feature>
<dbReference type="OrthoDB" id="408683at2759"/>
<dbReference type="Proteomes" id="UP000076532">
    <property type="component" value="Unassembled WGS sequence"/>
</dbReference>
<dbReference type="AlphaFoldDB" id="A0A166LTK9"/>
<dbReference type="Pfam" id="PF12928">
    <property type="entry name" value="tRNA_int_end_N2"/>
    <property type="match status" value="1"/>
</dbReference>
<feature type="region of interest" description="Disordered" evidence="3">
    <location>
        <begin position="1"/>
        <end position="64"/>
    </location>
</feature>
<evidence type="ECO:0000256" key="3">
    <source>
        <dbReference type="SAM" id="MobiDB-lite"/>
    </source>
</evidence>
<dbReference type="EMBL" id="KV417533">
    <property type="protein sequence ID" value="KZP23306.1"/>
    <property type="molecule type" value="Genomic_DNA"/>
</dbReference>
<evidence type="ECO:0000313" key="5">
    <source>
        <dbReference type="EMBL" id="KZP23306.1"/>
    </source>
</evidence>
<feature type="region of interest" description="Disordered" evidence="3">
    <location>
        <begin position="360"/>
        <end position="388"/>
    </location>
</feature>
<sequence length="463" mass="50865">MDDSLERPSTLTSPGSADLRDQDDENSSGDEDGALDWSKLPPAPGRPVIPKRGEKDFEPSVEGGSGLQLHVLDRARAAMLEALKADRNTSSKSISYGIWYPSISRAHATVARGVHFGSMGHSVPRPAPSNAGEGSKIQKRLELLPEEALYLVERGTLFCTRESPTVKLNAPGMEDIEGAPMTVQQAFAEMIGSEGLTLEKYQVYAYLKRLGFSITRTDPPTSSYPSAQPFASVTPPTSLLQRLFSWIPSCMARIRQLFSRRFDWWKPLRIGGFFHHNQNMNSVFKSLRFIPSGHSVALQPSKNLAAQASPYKIFYNLYKPSTPFRKTAPGPPDFSLVIINARTTPMPSLHELAALFDVLPEMPPPPPRQRRPLPGDKTPAPAATPKQANELATTAQPGFTLSTLFPWAFNNKEPSQPPPQVRRPNPFVVLKSGKKSVVVAAVDTGSISFFRFGQGAFEEFPVV</sequence>
<protein>
    <recommendedName>
        <fullName evidence="4">tRNA-splicing endonuclease subunit Sen54 N-terminal domain-containing protein</fullName>
    </recommendedName>
</protein>
<proteinExistence type="inferred from homology"/>
<comment type="similarity">
    <text evidence="1">Belongs to the SEN54 family.</text>
</comment>
<dbReference type="GO" id="GO:0000214">
    <property type="term" value="C:tRNA-intron endonuclease complex"/>
    <property type="evidence" value="ECO:0007669"/>
    <property type="project" value="TreeGrafter"/>
</dbReference>